<dbReference type="InterPro" id="IPR005119">
    <property type="entry name" value="LysR_subst-bd"/>
</dbReference>
<accession>A0A7V8ZUP3</accession>
<reference evidence="7 8" key="1">
    <citation type="submission" date="2019-06" db="EMBL/GenBank/DDBJ databases">
        <title>Analysis of the biodiversity of Brassica napus bacterial endophytes for the selection of potential efficient biofertilizers for rapeseed crops.</title>
        <authorList>
            <person name="Jimenez-Gomez A."/>
            <person name="Saati-Santamaria Z."/>
            <person name="Menendez E."/>
            <person name="Rivas R."/>
            <person name="Mateos P.F."/>
            <person name="Velazquez E."/>
            <person name="Garcia-Fraile P."/>
        </authorList>
    </citation>
    <scope>NUCLEOTIDE SEQUENCE [LARGE SCALE GENOMIC DNA]</scope>
    <source>
        <strain evidence="7 8">CDVBN10</strain>
    </source>
</reference>
<dbReference type="InterPro" id="IPR058163">
    <property type="entry name" value="LysR-type_TF_proteobact-type"/>
</dbReference>
<evidence type="ECO:0000256" key="4">
    <source>
        <dbReference type="ARBA" id="ARBA00023163"/>
    </source>
</evidence>
<dbReference type="Gene3D" id="3.40.190.290">
    <property type="match status" value="1"/>
</dbReference>
<dbReference type="RefSeq" id="WP_181289688.1">
    <property type="nucleotide sequence ID" value="NZ_VDLV01000041.1"/>
</dbReference>
<evidence type="ECO:0000313" key="7">
    <source>
        <dbReference type="EMBL" id="MBA1380312.1"/>
    </source>
</evidence>
<dbReference type="GO" id="GO:0006351">
    <property type="term" value="P:DNA-templated transcription"/>
    <property type="evidence" value="ECO:0007669"/>
    <property type="project" value="TreeGrafter"/>
</dbReference>
<feature type="domain" description="LysR substrate-binding" evidence="6">
    <location>
        <begin position="114"/>
        <end position="318"/>
    </location>
</feature>
<proteinExistence type="inferred from homology"/>
<keyword evidence="4" id="KW-0804">Transcription</keyword>
<gene>
    <name evidence="7" type="ORF">FHK92_21320</name>
</gene>
<dbReference type="PANTHER" id="PTHR30537:SF3">
    <property type="entry name" value="TRANSCRIPTIONAL REGULATORY PROTEIN"/>
    <property type="match status" value="1"/>
</dbReference>
<keyword evidence="3" id="KW-0238">DNA-binding</keyword>
<dbReference type="Proteomes" id="UP000572407">
    <property type="component" value="Unassembled WGS sequence"/>
</dbReference>
<dbReference type="EMBL" id="VDLV01000041">
    <property type="protein sequence ID" value="MBA1380312.1"/>
    <property type="molecule type" value="Genomic_DNA"/>
</dbReference>
<dbReference type="InterPro" id="IPR000847">
    <property type="entry name" value="LysR_HTH_N"/>
</dbReference>
<dbReference type="SUPFAM" id="SSF53850">
    <property type="entry name" value="Periplasmic binding protein-like II"/>
    <property type="match status" value="1"/>
</dbReference>
<dbReference type="GO" id="GO:0003700">
    <property type="term" value="F:DNA-binding transcription factor activity"/>
    <property type="evidence" value="ECO:0007669"/>
    <property type="project" value="InterPro"/>
</dbReference>
<evidence type="ECO:0000259" key="5">
    <source>
        <dbReference type="Pfam" id="PF00126"/>
    </source>
</evidence>
<protein>
    <submittedName>
        <fullName evidence="7">LysR family transcriptional regulator</fullName>
    </submittedName>
</protein>
<dbReference type="GO" id="GO:0043565">
    <property type="term" value="F:sequence-specific DNA binding"/>
    <property type="evidence" value="ECO:0007669"/>
    <property type="project" value="TreeGrafter"/>
</dbReference>
<feature type="domain" description="HTH lysR-type" evidence="5">
    <location>
        <begin position="32"/>
        <end position="91"/>
    </location>
</feature>
<name>A0A7V8ZUP3_9PSED</name>
<evidence type="ECO:0000313" key="8">
    <source>
        <dbReference type="Proteomes" id="UP000572407"/>
    </source>
</evidence>
<dbReference type="InterPro" id="IPR036390">
    <property type="entry name" value="WH_DNA-bd_sf"/>
</dbReference>
<comment type="similarity">
    <text evidence="1">Belongs to the LysR transcriptional regulatory family.</text>
</comment>
<organism evidence="7 8">
    <name type="scientific">Pseudomonas brassicacearum subsp. neoaurantiaca</name>
    <dbReference type="NCBI Taxonomy" id="494916"/>
    <lineage>
        <taxon>Bacteria</taxon>
        <taxon>Pseudomonadati</taxon>
        <taxon>Pseudomonadota</taxon>
        <taxon>Gammaproteobacteria</taxon>
        <taxon>Pseudomonadales</taxon>
        <taxon>Pseudomonadaceae</taxon>
        <taxon>Pseudomonas</taxon>
    </lineage>
</organism>
<sequence>MALEDVGQIHDCARLPPSINSDDRHLDNLKDLQALEFFLVTARCSCFMQAARSLNVKASLLRKKLSRLSIHYGSPLFEHRGNALVLSQDGRRLRNQLLAHRALLALPDAFVEDQALVRVAVAEPLLHDILNRELLGFVRQHANVRLNLLRLDSNPDQEPAEADVVVWLTNPQAQAPQLSFPVAELSCLAELEYIPHIAKRYSREASRPRSLAELQDYMLVSLHSYANIPSLQPWNNAVDARRSGVTQVNAYELMRQMIQWSACVGLLPHYVCALEKNLQPLPELFGRDMTMQVWMAVHGDEAHREEVARLVALVRAAFEAHREWF</sequence>
<dbReference type="Gene3D" id="1.10.10.10">
    <property type="entry name" value="Winged helix-like DNA-binding domain superfamily/Winged helix DNA-binding domain"/>
    <property type="match status" value="1"/>
</dbReference>
<keyword evidence="2" id="KW-0805">Transcription regulation</keyword>
<comment type="caution">
    <text evidence="7">The sequence shown here is derived from an EMBL/GenBank/DDBJ whole genome shotgun (WGS) entry which is preliminary data.</text>
</comment>
<dbReference type="AlphaFoldDB" id="A0A7V8ZUP3"/>
<dbReference type="InterPro" id="IPR036388">
    <property type="entry name" value="WH-like_DNA-bd_sf"/>
</dbReference>
<dbReference type="PANTHER" id="PTHR30537">
    <property type="entry name" value="HTH-TYPE TRANSCRIPTIONAL REGULATOR"/>
    <property type="match status" value="1"/>
</dbReference>
<dbReference type="Pfam" id="PF03466">
    <property type="entry name" value="LysR_substrate"/>
    <property type="match status" value="1"/>
</dbReference>
<evidence type="ECO:0000256" key="2">
    <source>
        <dbReference type="ARBA" id="ARBA00023015"/>
    </source>
</evidence>
<dbReference type="SUPFAM" id="SSF46785">
    <property type="entry name" value="Winged helix' DNA-binding domain"/>
    <property type="match status" value="1"/>
</dbReference>
<evidence type="ECO:0000256" key="3">
    <source>
        <dbReference type="ARBA" id="ARBA00023125"/>
    </source>
</evidence>
<evidence type="ECO:0000256" key="1">
    <source>
        <dbReference type="ARBA" id="ARBA00009437"/>
    </source>
</evidence>
<dbReference type="Pfam" id="PF00126">
    <property type="entry name" value="HTH_1"/>
    <property type="match status" value="1"/>
</dbReference>
<evidence type="ECO:0000259" key="6">
    <source>
        <dbReference type="Pfam" id="PF03466"/>
    </source>
</evidence>